<dbReference type="InterPro" id="IPR025668">
    <property type="entry name" value="Tnp_DDE_dom"/>
</dbReference>
<evidence type="ECO:0000313" key="2">
    <source>
        <dbReference type="EMBL" id="KFB68069.1"/>
    </source>
</evidence>
<evidence type="ECO:0000313" key="3">
    <source>
        <dbReference type="Proteomes" id="UP000019812"/>
    </source>
</evidence>
<name>A0A084Y025_9PROT</name>
<protein>
    <recommendedName>
        <fullName evidence="1">Transposase DDE domain-containing protein</fullName>
    </recommendedName>
</protein>
<gene>
    <name evidence="2" type="ORF">CAPSK01_002661</name>
</gene>
<dbReference type="Pfam" id="PF13612">
    <property type="entry name" value="DDE_Tnp_1_3"/>
    <property type="match status" value="1"/>
</dbReference>
<evidence type="ECO:0000259" key="1">
    <source>
        <dbReference type="Pfam" id="PF13612"/>
    </source>
</evidence>
<organism evidence="2 3">
    <name type="scientific">Candidatus Accumulibacter vicinus</name>
    <dbReference type="NCBI Taxonomy" id="2954382"/>
    <lineage>
        <taxon>Bacteria</taxon>
        <taxon>Pseudomonadati</taxon>
        <taxon>Pseudomonadota</taxon>
        <taxon>Betaproteobacteria</taxon>
        <taxon>Candidatus Accumulibacter</taxon>
    </lineage>
</organism>
<comment type="caution">
    <text evidence="2">The sequence shown here is derived from an EMBL/GenBank/DDBJ whole genome shotgun (WGS) entry which is preliminary data.</text>
</comment>
<sequence length="94" mass="10817">MLRGGAIADSTPISVCKNLRIPRHRVFQGMAARDKRSTGWFFGFKLHWVIHPLGELLGVKLTPSHIDDRKPSRPIGENQKLNEKLNLHVRLRRE</sequence>
<reference evidence="2 3" key="1">
    <citation type="submission" date="2014-07" db="EMBL/GenBank/DDBJ databases">
        <title>Expanding our view of genomic diversity in Candidatus Accumulibacter clades.</title>
        <authorList>
            <person name="Skennerton C.T."/>
            <person name="Barr J.J."/>
            <person name="Slater F.R."/>
            <person name="Bond P.L."/>
            <person name="Tyson G.W."/>
        </authorList>
    </citation>
    <scope>NUCLEOTIDE SEQUENCE [LARGE SCALE GENOMIC DNA]</scope>
    <source>
        <strain evidence="3">SK-01</strain>
    </source>
</reference>
<accession>A0A084Y025</accession>
<feature type="domain" description="Transposase DDE" evidence="1">
    <location>
        <begin position="5"/>
        <end position="76"/>
    </location>
</feature>
<dbReference type="EMBL" id="JDSS02000024">
    <property type="protein sequence ID" value="KFB68069.1"/>
    <property type="molecule type" value="Genomic_DNA"/>
</dbReference>
<dbReference type="STRING" id="1457154.CAPSK01_002661"/>
<proteinExistence type="predicted"/>
<dbReference type="AlphaFoldDB" id="A0A084Y025"/>
<dbReference type="Proteomes" id="UP000019812">
    <property type="component" value="Unassembled WGS sequence"/>
</dbReference>